<keyword evidence="11" id="KW-1185">Reference proteome</keyword>
<feature type="domain" description="Amidohydrolase-related" evidence="9">
    <location>
        <begin position="40"/>
        <end position="349"/>
    </location>
</feature>
<evidence type="ECO:0000256" key="8">
    <source>
        <dbReference type="PIRSR" id="PIRSR038994-3"/>
    </source>
</evidence>
<dbReference type="GO" id="GO:0046872">
    <property type="term" value="F:metal ion binding"/>
    <property type="evidence" value="ECO:0007669"/>
    <property type="project" value="UniProtKB-KW"/>
</dbReference>
<feature type="binding site" evidence="7">
    <location>
        <begin position="292"/>
        <end position="294"/>
    </location>
    <ligand>
        <name>substrate</name>
    </ligand>
</feature>
<proteinExistence type="inferred from homology"/>
<dbReference type="EMBL" id="RBWV01000015">
    <property type="protein sequence ID" value="RKS69367.1"/>
    <property type="molecule type" value="Genomic_DNA"/>
</dbReference>
<feature type="binding site" evidence="8">
    <location>
        <position position="117"/>
    </location>
    <ligand>
        <name>Zn(2+)</name>
        <dbReference type="ChEBI" id="CHEBI:29105"/>
    </ligand>
</feature>
<dbReference type="Gene3D" id="2.30.40.10">
    <property type="entry name" value="Urease, subunit C, domain 1"/>
    <property type="match status" value="1"/>
</dbReference>
<dbReference type="GO" id="GO:0006046">
    <property type="term" value="P:N-acetylglucosamine catabolic process"/>
    <property type="evidence" value="ECO:0007669"/>
    <property type="project" value="TreeGrafter"/>
</dbReference>
<feature type="binding site" evidence="7">
    <location>
        <position position="213"/>
    </location>
    <ligand>
        <name>substrate</name>
    </ligand>
</feature>
<keyword evidence="3 5" id="KW-0378">Hydrolase</keyword>
<evidence type="ECO:0000256" key="2">
    <source>
        <dbReference type="ARBA" id="ARBA00022723"/>
    </source>
</evidence>
<feature type="binding site" evidence="7">
    <location>
        <position position="237"/>
    </location>
    <ligand>
        <name>substrate</name>
    </ligand>
</feature>
<dbReference type="InParanoid" id="A0A420XLY1"/>
<evidence type="ECO:0000256" key="1">
    <source>
        <dbReference type="ARBA" id="ARBA00010716"/>
    </source>
</evidence>
<evidence type="ECO:0000256" key="3">
    <source>
        <dbReference type="ARBA" id="ARBA00022801"/>
    </source>
</evidence>
<reference evidence="10 11" key="1">
    <citation type="submission" date="2018-10" db="EMBL/GenBank/DDBJ databases">
        <title>Genomic Encyclopedia of Archaeal and Bacterial Type Strains, Phase II (KMG-II): from individual species to whole genera.</title>
        <authorList>
            <person name="Goeker M."/>
        </authorList>
    </citation>
    <scope>NUCLEOTIDE SEQUENCE [LARGE SCALE GENOMIC DNA]</scope>
    <source>
        <strain evidence="10 11">RP-AC37</strain>
    </source>
</reference>
<accession>A0A420XLY1</accession>
<evidence type="ECO:0000313" key="11">
    <source>
        <dbReference type="Proteomes" id="UP000281955"/>
    </source>
</evidence>
<protein>
    <submittedName>
        <fullName evidence="10">N-acetylglucosamine-6-phosphate deacetylase</fullName>
    </submittedName>
</protein>
<comment type="caution">
    <text evidence="10">The sequence shown here is derived from an EMBL/GenBank/DDBJ whole genome shotgun (WGS) entry which is preliminary data.</text>
</comment>
<dbReference type="Gene3D" id="3.20.20.140">
    <property type="entry name" value="Metal-dependent hydrolases"/>
    <property type="match status" value="1"/>
</dbReference>
<dbReference type="Proteomes" id="UP000281955">
    <property type="component" value="Unassembled WGS sequence"/>
</dbReference>
<feature type="binding site" evidence="8">
    <location>
        <position position="181"/>
    </location>
    <ligand>
        <name>Zn(2+)</name>
        <dbReference type="ChEBI" id="CHEBI:29105"/>
    </ligand>
</feature>
<dbReference type="RefSeq" id="WP_121194787.1">
    <property type="nucleotide sequence ID" value="NZ_RBWV01000015.1"/>
</dbReference>
<organism evidence="10 11">
    <name type="scientific">Motilibacter peucedani</name>
    <dbReference type="NCBI Taxonomy" id="598650"/>
    <lineage>
        <taxon>Bacteria</taxon>
        <taxon>Bacillati</taxon>
        <taxon>Actinomycetota</taxon>
        <taxon>Actinomycetes</taxon>
        <taxon>Motilibacterales</taxon>
        <taxon>Motilibacteraceae</taxon>
        <taxon>Motilibacter</taxon>
    </lineage>
</organism>
<dbReference type="OrthoDB" id="9776488at2"/>
<feature type="binding site" evidence="7">
    <location>
        <position position="128"/>
    </location>
    <ligand>
        <name>substrate</name>
    </ligand>
</feature>
<comment type="cofactor">
    <cofactor evidence="8">
        <name>a divalent metal cation</name>
        <dbReference type="ChEBI" id="CHEBI:60240"/>
    </cofactor>
    <text evidence="8">Binds 1 divalent metal cation per subunit.</text>
</comment>
<dbReference type="GO" id="GO:0008448">
    <property type="term" value="F:N-acetylglucosamine-6-phosphate deacetylase activity"/>
    <property type="evidence" value="ECO:0007669"/>
    <property type="project" value="InterPro"/>
</dbReference>
<evidence type="ECO:0000256" key="7">
    <source>
        <dbReference type="PIRSR" id="PIRSR038994-2"/>
    </source>
</evidence>
<evidence type="ECO:0000256" key="4">
    <source>
        <dbReference type="ARBA" id="ARBA00023277"/>
    </source>
</evidence>
<evidence type="ECO:0000313" key="10">
    <source>
        <dbReference type="EMBL" id="RKS69367.1"/>
    </source>
</evidence>
<sequence length="364" mass="36870">MTRLGAGSAFVDGSLLPGDVEVEDGRVAAVGLSPAGSGIAAPGLVDLQLNGYAGTDLLTAGPEQWAEVGRALARDGVTAYVANLITSPEPVTTAALRTAAAVADDPGGARLLGAHLEGPFLSPERAGTHPPADLREPDVALLDRLRAAGPVVGITVAPELPGGLELVRALVERGVLVALGHTQTDAETAHAAFDAGARTVTHVFNAMSAPTSRAAGLAGVALTRGDVAVQLICDGVHLSDDVSRLVVRAAADRIVLVTDALSATGAPDGDYALGSVTVHYRGGRARNSAGGLAGSVLTMHEALRNVVDAGARLEDALAAATLRPAALLRRDDLGRLRPGDPADLVVLDDSLALVRTYRAGVPTT</sequence>
<dbReference type="SUPFAM" id="SSF51338">
    <property type="entry name" value="Composite domain of metallo-dependent hydrolases"/>
    <property type="match status" value="1"/>
</dbReference>
<dbReference type="Pfam" id="PF01979">
    <property type="entry name" value="Amidohydro_1"/>
    <property type="match status" value="1"/>
</dbReference>
<dbReference type="PIRSF" id="PIRSF038994">
    <property type="entry name" value="NagA"/>
    <property type="match status" value="1"/>
</dbReference>
<gene>
    <name evidence="10" type="ORF">CLV35_3545</name>
</gene>
<evidence type="ECO:0000256" key="5">
    <source>
        <dbReference type="PIRNR" id="PIRNR038994"/>
    </source>
</evidence>
<dbReference type="AlphaFoldDB" id="A0A420XLY1"/>
<feature type="binding site" evidence="7">
    <location>
        <begin position="205"/>
        <end position="206"/>
    </location>
    <ligand>
        <name>substrate</name>
    </ligand>
</feature>
<keyword evidence="4 5" id="KW-0119">Carbohydrate metabolism</keyword>
<comment type="similarity">
    <text evidence="1 5">Belongs to the metallo-dependent hydrolases superfamily. NagA family.</text>
</comment>
<evidence type="ECO:0000259" key="9">
    <source>
        <dbReference type="Pfam" id="PF01979"/>
    </source>
</evidence>
<dbReference type="InterPro" id="IPR011059">
    <property type="entry name" value="Metal-dep_hydrolase_composite"/>
</dbReference>
<dbReference type="InterPro" id="IPR003764">
    <property type="entry name" value="GlcNAc_6-P_deAcase"/>
</dbReference>
<dbReference type="InterPro" id="IPR006680">
    <property type="entry name" value="Amidohydro-rel"/>
</dbReference>
<feature type="active site" description="Proton donor/acceptor" evidence="6">
    <location>
        <position position="259"/>
    </location>
</feature>
<evidence type="ECO:0000256" key="6">
    <source>
        <dbReference type="PIRSR" id="PIRSR038994-1"/>
    </source>
</evidence>
<name>A0A420XLY1_9ACTN</name>
<keyword evidence="2 8" id="KW-0479">Metal-binding</keyword>
<dbReference type="InterPro" id="IPR032466">
    <property type="entry name" value="Metal_Hydrolase"/>
</dbReference>
<dbReference type="NCBIfam" id="TIGR00221">
    <property type="entry name" value="nagA"/>
    <property type="match status" value="1"/>
</dbReference>
<dbReference type="SUPFAM" id="SSF51556">
    <property type="entry name" value="Metallo-dependent hydrolases"/>
    <property type="match status" value="1"/>
</dbReference>
<dbReference type="PANTHER" id="PTHR11113">
    <property type="entry name" value="N-ACETYLGLUCOSAMINE-6-PHOSPHATE DEACETYLASE"/>
    <property type="match status" value="1"/>
</dbReference>
<dbReference type="PANTHER" id="PTHR11113:SF14">
    <property type="entry name" value="N-ACETYLGLUCOSAMINE-6-PHOSPHATE DEACETYLASE"/>
    <property type="match status" value="1"/>
</dbReference>
<feature type="binding site" evidence="8">
    <location>
        <position position="202"/>
    </location>
    <ligand>
        <name>Zn(2+)</name>
        <dbReference type="ChEBI" id="CHEBI:29105"/>
    </ligand>
</feature>